<feature type="compositionally biased region" description="Polar residues" evidence="5">
    <location>
        <begin position="204"/>
        <end position="214"/>
    </location>
</feature>
<gene>
    <name evidence="8" type="ORF">M6D93_03335</name>
</gene>
<name>A0ABY4R1N0_9ACTN</name>
<dbReference type="Gene3D" id="1.10.10.10">
    <property type="entry name" value="Winged helix-like DNA-binding domain superfamily/Winged helix DNA-binding domain"/>
    <property type="match status" value="1"/>
</dbReference>
<feature type="compositionally biased region" description="Basic and acidic residues" evidence="5">
    <location>
        <begin position="194"/>
        <end position="203"/>
    </location>
</feature>
<dbReference type="SUPFAM" id="SSF88946">
    <property type="entry name" value="Sigma2 domain of RNA polymerase sigma factors"/>
    <property type="match status" value="1"/>
</dbReference>
<feature type="region of interest" description="Disordered" evidence="5">
    <location>
        <begin position="176"/>
        <end position="214"/>
    </location>
</feature>
<dbReference type="NCBIfam" id="TIGR02937">
    <property type="entry name" value="sigma70-ECF"/>
    <property type="match status" value="1"/>
</dbReference>
<keyword evidence="9" id="KW-1185">Reference proteome</keyword>
<keyword evidence="2" id="KW-0805">Transcription regulation</keyword>
<dbReference type="Gene3D" id="1.10.1740.10">
    <property type="match status" value="1"/>
</dbReference>
<dbReference type="InterPro" id="IPR013325">
    <property type="entry name" value="RNA_pol_sigma_r2"/>
</dbReference>
<dbReference type="RefSeq" id="WP_249772937.1">
    <property type="nucleotide sequence ID" value="NZ_CP097332.1"/>
</dbReference>
<keyword evidence="3" id="KW-0731">Sigma factor</keyword>
<dbReference type="SUPFAM" id="SSF88659">
    <property type="entry name" value="Sigma3 and sigma4 domains of RNA polymerase sigma factors"/>
    <property type="match status" value="1"/>
</dbReference>
<evidence type="ECO:0000313" key="9">
    <source>
        <dbReference type="Proteomes" id="UP001056336"/>
    </source>
</evidence>
<protein>
    <submittedName>
        <fullName evidence="8">RNA polymerase sigma factor</fullName>
    </submittedName>
</protein>
<evidence type="ECO:0000259" key="7">
    <source>
        <dbReference type="Pfam" id="PF08281"/>
    </source>
</evidence>
<dbReference type="InterPro" id="IPR013324">
    <property type="entry name" value="RNA_pol_sigma_r3/r4-like"/>
</dbReference>
<accession>A0ABY4R1N0</accession>
<dbReference type="InterPro" id="IPR036388">
    <property type="entry name" value="WH-like_DNA-bd_sf"/>
</dbReference>
<dbReference type="Pfam" id="PF04542">
    <property type="entry name" value="Sigma70_r2"/>
    <property type="match status" value="1"/>
</dbReference>
<evidence type="ECO:0000256" key="4">
    <source>
        <dbReference type="ARBA" id="ARBA00023163"/>
    </source>
</evidence>
<reference evidence="8" key="2">
    <citation type="submission" date="2022-05" db="EMBL/GenBank/DDBJ databases">
        <authorList>
            <person name="Kim J.-S."/>
            <person name="Lee K."/>
            <person name="Suh M."/>
            <person name="Eom M."/>
            <person name="Kim J.-S."/>
            <person name="Kim D.-S."/>
            <person name="Ko S.-H."/>
            <person name="Shin Y."/>
            <person name="Lee J.-S."/>
        </authorList>
    </citation>
    <scope>NUCLEOTIDE SEQUENCE</scope>
    <source>
        <strain evidence="8">N237</strain>
    </source>
</reference>
<evidence type="ECO:0000256" key="5">
    <source>
        <dbReference type="SAM" id="MobiDB-lite"/>
    </source>
</evidence>
<organism evidence="8 9">
    <name type="scientific">Jatrophihabitans telluris</name>
    <dbReference type="NCBI Taxonomy" id="2038343"/>
    <lineage>
        <taxon>Bacteria</taxon>
        <taxon>Bacillati</taxon>
        <taxon>Actinomycetota</taxon>
        <taxon>Actinomycetes</taxon>
        <taxon>Jatrophihabitantales</taxon>
        <taxon>Jatrophihabitantaceae</taxon>
        <taxon>Jatrophihabitans</taxon>
    </lineage>
</organism>
<dbReference type="InterPro" id="IPR039425">
    <property type="entry name" value="RNA_pol_sigma-70-like"/>
</dbReference>
<proteinExistence type="inferred from homology"/>
<reference evidence="8" key="1">
    <citation type="journal article" date="2018" name="Int. J. Syst. Evol. Microbiol.">
        <title>Jatrophihabitans telluris sp. nov., isolated from sediment soil of lava forest wetlands and the emended description of the genus Jatrophihabitans.</title>
        <authorList>
            <person name="Lee K.C."/>
            <person name="Suh M.K."/>
            <person name="Eom M.K."/>
            <person name="Kim K.K."/>
            <person name="Kim J.S."/>
            <person name="Kim D.S."/>
            <person name="Ko S.H."/>
            <person name="Shin Y.K."/>
            <person name="Lee J.S."/>
        </authorList>
    </citation>
    <scope>NUCLEOTIDE SEQUENCE</scope>
    <source>
        <strain evidence="8">N237</strain>
    </source>
</reference>
<evidence type="ECO:0000313" key="8">
    <source>
        <dbReference type="EMBL" id="UQX89041.1"/>
    </source>
</evidence>
<keyword evidence="4" id="KW-0804">Transcription</keyword>
<dbReference type="EMBL" id="CP097332">
    <property type="protein sequence ID" value="UQX89041.1"/>
    <property type="molecule type" value="Genomic_DNA"/>
</dbReference>
<dbReference type="Pfam" id="PF08281">
    <property type="entry name" value="Sigma70_r4_2"/>
    <property type="match status" value="1"/>
</dbReference>
<dbReference type="PANTHER" id="PTHR43133:SF66">
    <property type="entry name" value="ECF RNA POLYMERASE SIGMA FACTOR SIGK"/>
    <property type="match status" value="1"/>
</dbReference>
<dbReference type="InterPro" id="IPR014284">
    <property type="entry name" value="RNA_pol_sigma-70_dom"/>
</dbReference>
<evidence type="ECO:0000256" key="2">
    <source>
        <dbReference type="ARBA" id="ARBA00023015"/>
    </source>
</evidence>
<feature type="domain" description="RNA polymerase sigma-70 region 2" evidence="6">
    <location>
        <begin position="26"/>
        <end position="93"/>
    </location>
</feature>
<feature type="domain" description="RNA polymerase sigma factor 70 region 4 type 2" evidence="7">
    <location>
        <begin position="125"/>
        <end position="175"/>
    </location>
</feature>
<evidence type="ECO:0000256" key="3">
    <source>
        <dbReference type="ARBA" id="ARBA00023082"/>
    </source>
</evidence>
<dbReference type="PANTHER" id="PTHR43133">
    <property type="entry name" value="RNA POLYMERASE ECF-TYPE SIGMA FACTO"/>
    <property type="match status" value="1"/>
</dbReference>
<evidence type="ECO:0000259" key="6">
    <source>
        <dbReference type="Pfam" id="PF04542"/>
    </source>
</evidence>
<sequence>MTEAPDATETSLAAAQSGDHDAFAELYRELQPKLLRYAVGLAGQDAEDITAEAWLQIARDLATFSGSADAFRGWAARIVRNRALDHARYRARRPVEPADLAFLLERPADSDTALLAAENQSTRSALALIVSLPHDQAEAVLLRTVVGLDAATAGDVLGKRAGAVRVAAHRGLRTLAERLHPDSSPQVAAGTDPGIRDRDRRAGTSDTSPPHGNE</sequence>
<dbReference type="Proteomes" id="UP001056336">
    <property type="component" value="Chromosome"/>
</dbReference>
<dbReference type="InterPro" id="IPR013249">
    <property type="entry name" value="RNA_pol_sigma70_r4_t2"/>
</dbReference>
<dbReference type="InterPro" id="IPR007627">
    <property type="entry name" value="RNA_pol_sigma70_r2"/>
</dbReference>
<evidence type="ECO:0000256" key="1">
    <source>
        <dbReference type="ARBA" id="ARBA00010641"/>
    </source>
</evidence>
<comment type="similarity">
    <text evidence="1">Belongs to the sigma-70 factor family. ECF subfamily.</text>
</comment>